<evidence type="ECO:0000259" key="15">
    <source>
        <dbReference type="PROSITE" id="PS50893"/>
    </source>
</evidence>
<dbReference type="Gene3D" id="3.90.70.10">
    <property type="entry name" value="Cysteine proteinases"/>
    <property type="match status" value="1"/>
</dbReference>
<gene>
    <name evidence="18" type="ORF">CK621_11885</name>
</gene>
<organism evidence="18 19">
    <name type="scientific">Vandammella animalimorsus</name>
    <dbReference type="NCBI Taxonomy" id="2029117"/>
    <lineage>
        <taxon>Bacteria</taxon>
        <taxon>Pseudomonadati</taxon>
        <taxon>Pseudomonadota</taxon>
        <taxon>Betaproteobacteria</taxon>
        <taxon>Burkholderiales</taxon>
        <taxon>Comamonadaceae</taxon>
        <taxon>Vandammella</taxon>
    </lineage>
</organism>
<name>A0A2A2ATK7_9BURK</name>
<evidence type="ECO:0000256" key="11">
    <source>
        <dbReference type="ARBA" id="ARBA00061173"/>
    </source>
</evidence>
<keyword evidence="7" id="KW-0067">ATP-binding</keyword>
<evidence type="ECO:0000313" key="19">
    <source>
        <dbReference type="Proteomes" id="UP000218439"/>
    </source>
</evidence>
<dbReference type="PANTHER" id="PTHR24221:SF647">
    <property type="entry name" value="BLL6336 PROTEIN"/>
    <property type="match status" value="1"/>
</dbReference>
<evidence type="ECO:0000256" key="13">
    <source>
        <dbReference type="SAM" id="MobiDB-lite"/>
    </source>
</evidence>
<feature type="domain" description="Peptidase C39" evidence="17">
    <location>
        <begin position="12"/>
        <end position="154"/>
    </location>
</feature>
<feature type="domain" description="ABC transmembrane type-1" evidence="16">
    <location>
        <begin position="186"/>
        <end position="465"/>
    </location>
</feature>
<keyword evidence="2" id="KW-0813">Transport</keyword>
<evidence type="ECO:0000259" key="16">
    <source>
        <dbReference type="PROSITE" id="PS50929"/>
    </source>
</evidence>
<keyword evidence="8 14" id="KW-1133">Transmembrane helix</keyword>
<sequence length="825" mass="88307">MHASSPSASAAPAAPADDALQCLELVAQLHHMPLDRAQLRHQFGAVADVRTLLLAAQAVGFKARRHRLRPERLPFIPLPAICPAADGRFFVWARTALAPAASAQAEQATAAPPGLAGAAGAAGLRMLVQWPGQAPQVLTQQEFLALGTGEAVLLTSRASYAGELARFDFSWFIPALVKYRGLLGEVLLVSLVLQLVALVTPLFFQVVMDKVLVNHAMQTLNVVAVGLLLATVFEVLLGAIRTYVVAHTSSKMDVELGARLFRHLLGLPMAYFQSRRVGDSVARVRELESIRAFLTSQAMTVLLDGLFSVVFLAVMLWYSVDLTLVVLASIPVYFLLSLFFTPILRARLNEKFNRGAENQAFLVESIAGVNTIKAMAVEPRWQERWDRQLAGYVSASLSTANIANLAGNSVMLVSKLVTVGILWIGARQVLQGQLTVGQLIAFNMLAGQVAAPIIRLAQLWNDFQQVGISMVRLGDILNTPTELAGAQRTRLPRLAGAIEFDQVSFRYRPDAAQVLRGVSLKVAPGEVIGIVGRSGSGKSTLTRLAQRLYVPERGRVLVDGQDIAIADTASLRHQIGVVLQENVLFNRSVRENIALADPACPIEAVMAAARLAGAHDFICELPEGYDTQVGEHGANLSGGQRQRIAIARALLGDPRVLIFDEATSALDYESERIIQDNMQQICQGRTVLIIAHRLSAVRHADRIVVMERGEIAEIGPHEQLLQNPQGIYTHLYRLQQGPAPGDKASAGPDGVPDARSDDGPGGLPGARPAAGKAAPASAPPGLPPNETESTATNASENAAAQAAQRVVVLRRGNSAPPPGGPEGAP</sequence>
<evidence type="ECO:0000256" key="6">
    <source>
        <dbReference type="ARBA" id="ARBA00022741"/>
    </source>
</evidence>
<dbReference type="SUPFAM" id="SSF90123">
    <property type="entry name" value="ABC transporter transmembrane region"/>
    <property type="match status" value="1"/>
</dbReference>
<dbReference type="Pfam" id="PF00664">
    <property type="entry name" value="ABC_membrane"/>
    <property type="match status" value="1"/>
</dbReference>
<feature type="transmembrane region" description="Helical" evidence="14">
    <location>
        <begin position="324"/>
        <end position="344"/>
    </location>
</feature>
<comment type="caution">
    <text evidence="18">The sequence shown here is derived from an EMBL/GenBank/DDBJ whole genome shotgun (WGS) entry which is preliminary data.</text>
</comment>
<evidence type="ECO:0000256" key="10">
    <source>
        <dbReference type="ARBA" id="ARBA00055355"/>
    </source>
</evidence>
<feature type="domain" description="ABC transporter" evidence="15">
    <location>
        <begin position="498"/>
        <end position="733"/>
    </location>
</feature>
<dbReference type="EMBL" id="NSJE01000022">
    <property type="protein sequence ID" value="PAT41920.1"/>
    <property type="molecule type" value="Genomic_DNA"/>
</dbReference>
<dbReference type="GO" id="GO:0006508">
    <property type="term" value="P:proteolysis"/>
    <property type="evidence" value="ECO:0007669"/>
    <property type="project" value="InterPro"/>
</dbReference>
<reference evidence="18 19" key="1">
    <citation type="submission" date="2017-08" db="EMBL/GenBank/DDBJ databases">
        <title>WGS of Clinical strains of the CDC Group NO-1 linked to zoonotic infections in humans.</title>
        <authorList>
            <person name="Bernier A.-M."/>
            <person name="Bernard K."/>
        </authorList>
    </citation>
    <scope>NUCLEOTIDE SEQUENCE [LARGE SCALE GENOMIC DNA]</scope>
    <source>
        <strain evidence="18 19">NML120219</strain>
    </source>
</reference>
<dbReference type="GO" id="GO:0030253">
    <property type="term" value="P:protein secretion by the type I secretion system"/>
    <property type="evidence" value="ECO:0007669"/>
    <property type="project" value="InterPro"/>
</dbReference>
<comment type="subcellular location">
    <subcellularLocation>
        <location evidence="1">Cell membrane</location>
        <topology evidence="1">Multi-pass membrane protein</topology>
    </subcellularLocation>
</comment>
<dbReference type="CDD" id="cd18588">
    <property type="entry name" value="ABC_6TM_CyaB_HlyB_like"/>
    <property type="match status" value="1"/>
</dbReference>
<dbReference type="GO" id="GO:0005524">
    <property type="term" value="F:ATP binding"/>
    <property type="evidence" value="ECO:0007669"/>
    <property type="project" value="UniProtKB-KW"/>
</dbReference>
<evidence type="ECO:0000256" key="7">
    <source>
        <dbReference type="ARBA" id="ARBA00022840"/>
    </source>
</evidence>
<dbReference type="PROSITE" id="PS50929">
    <property type="entry name" value="ABC_TM1F"/>
    <property type="match status" value="1"/>
</dbReference>
<dbReference type="Proteomes" id="UP000218439">
    <property type="component" value="Unassembled WGS sequence"/>
</dbReference>
<dbReference type="PANTHER" id="PTHR24221">
    <property type="entry name" value="ATP-BINDING CASSETTE SUB-FAMILY B"/>
    <property type="match status" value="1"/>
</dbReference>
<feature type="compositionally biased region" description="Low complexity" evidence="13">
    <location>
        <begin position="765"/>
        <end position="776"/>
    </location>
</feature>
<dbReference type="PROSITE" id="PS00211">
    <property type="entry name" value="ABC_TRANSPORTER_1"/>
    <property type="match status" value="1"/>
</dbReference>
<dbReference type="GO" id="GO:0031640">
    <property type="term" value="P:killing of cells of another organism"/>
    <property type="evidence" value="ECO:0007669"/>
    <property type="project" value="UniProtKB-KW"/>
</dbReference>
<evidence type="ECO:0000256" key="8">
    <source>
        <dbReference type="ARBA" id="ARBA00022989"/>
    </source>
</evidence>
<dbReference type="GO" id="GO:0016887">
    <property type="term" value="F:ATP hydrolysis activity"/>
    <property type="evidence" value="ECO:0007669"/>
    <property type="project" value="InterPro"/>
</dbReference>
<dbReference type="InterPro" id="IPR027417">
    <property type="entry name" value="P-loop_NTPase"/>
</dbReference>
<proteinExistence type="inferred from homology"/>
<keyword evidence="4 14" id="KW-0812">Transmembrane</keyword>
<dbReference type="FunFam" id="1.20.1560.10:FF:000056">
    <property type="entry name" value="Alpha-hemolysin translocation ATP-binding protein HlyB"/>
    <property type="match status" value="1"/>
</dbReference>
<evidence type="ECO:0000256" key="3">
    <source>
        <dbReference type="ARBA" id="ARBA00022475"/>
    </source>
</evidence>
<keyword evidence="9 14" id="KW-0472">Membrane</keyword>
<dbReference type="FunFam" id="3.40.50.300:FF:000299">
    <property type="entry name" value="ABC transporter ATP-binding protein/permease"/>
    <property type="match status" value="1"/>
</dbReference>
<keyword evidence="3" id="KW-1003">Cell membrane</keyword>
<dbReference type="NCBIfam" id="TIGR01846">
    <property type="entry name" value="type_I_sec_HlyB"/>
    <property type="match status" value="1"/>
</dbReference>
<feature type="region of interest" description="Disordered" evidence="13">
    <location>
        <begin position="735"/>
        <end position="825"/>
    </location>
</feature>
<dbReference type="GO" id="GO:0005886">
    <property type="term" value="C:plasma membrane"/>
    <property type="evidence" value="ECO:0007669"/>
    <property type="project" value="UniProtKB-SubCell"/>
</dbReference>
<dbReference type="Gene3D" id="1.20.1560.10">
    <property type="entry name" value="ABC transporter type 1, transmembrane domain"/>
    <property type="match status" value="1"/>
</dbReference>
<keyword evidence="6" id="KW-0547">Nucleotide-binding</keyword>
<evidence type="ECO:0000259" key="17">
    <source>
        <dbReference type="PROSITE" id="PS50990"/>
    </source>
</evidence>
<dbReference type="RefSeq" id="WP_095552585.1">
    <property type="nucleotide sequence ID" value="NZ_NSJE01000022.1"/>
</dbReference>
<evidence type="ECO:0000256" key="2">
    <source>
        <dbReference type="ARBA" id="ARBA00022448"/>
    </source>
</evidence>
<keyword evidence="5" id="KW-0204">Cytolysis</keyword>
<dbReference type="InterPro" id="IPR011527">
    <property type="entry name" value="ABC1_TM_dom"/>
</dbReference>
<evidence type="ECO:0000256" key="12">
    <source>
        <dbReference type="ARBA" id="ARBA00072252"/>
    </source>
</evidence>
<dbReference type="PROSITE" id="PS50990">
    <property type="entry name" value="PEPTIDASE_C39"/>
    <property type="match status" value="1"/>
</dbReference>
<comment type="function">
    <text evidence="10">Involved in the export of calmodulin-sensitive adenylate cyclase-hemolysin (cyclolysin).</text>
</comment>
<evidence type="ECO:0000256" key="4">
    <source>
        <dbReference type="ARBA" id="ARBA00022692"/>
    </source>
</evidence>
<dbReference type="SUPFAM" id="SSF52540">
    <property type="entry name" value="P-loop containing nucleoside triphosphate hydrolases"/>
    <property type="match status" value="1"/>
</dbReference>
<dbReference type="InterPro" id="IPR039421">
    <property type="entry name" value="Type_1_exporter"/>
</dbReference>
<comment type="similarity">
    <text evidence="11">Belongs to the ABC transporter superfamily. Cyclolysin exporter (TC 3.A.1.109.2) family.</text>
</comment>
<dbReference type="GO" id="GO:0140359">
    <property type="term" value="F:ABC-type transporter activity"/>
    <property type="evidence" value="ECO:0007669"/>
    <property type="project" value="InterPro"/>
</dbReference>
<keyword evidence="5" id="KW-0354">Hemolysis</keyword>
<accession>A0A2A2ATK7</accession>
<dbReference type="GO" id="GO:0008233">
    <property type="term" value="F:peptidase activity"/>
    <property type="evidence" value="ECO:0007669"/>
    <property type="project" value="InterPro"/>
</dbReference>
<dbReference type="GO" id="GO:0030256">
    <property type="term" value="C:type I protein secretion system complex"/>
    <property type="evidence" value="ECO:0007669"/>
    <property type="project" value="InterPro"/>
</dbReference>
<dbReference type="InterPro" id="IPR003593">
    <property type="entry name" value="AAA+_ATPase"/>
</dbReference>
<dbReference type="InterPro" id="IPR003439">
    <property type="entry name" value="ABC_transporter-like_ATP-bd"/>
</dbReference>
<feature type="compositionally biased region" description="Pro residues" evidence="13">
    <location>
        <begin position="815"/>
        <end position="825"/>
    </location>
</feature>
<feature type="transmembrane region" description="Helical" evidence="14">
    <location>
        <begin position="186"/>
        <end position="208"/>
    </location>
</feature>
<feature type="compositionally biased region" description="Low complexity" evidence="13">
    <location>
        <begin position="784"/>
        <end position="804"/>
    </location>
</feature>
<evidence type="ECO:0000256" key="1">
    <source>
        <dbReference type="ARBA" id="ARBA00004651"/>
    </source>
</evidence>
<dbReference type="Gene3D" id="3.40.50.300">
    <property type="entry name" value="P-loop containing nucleotide triphosphate hydrolases"/>
    <property type="match status" value="1"/>
</dbReference>
<evidence type="ECO:0000313" key="18">
    <source>
        <dbReference type="EMBL" id="PAT41920.1"/>
    </source>
</evidence>
<dbReference type="InterPro" id="IPR005074">
    <property type="entry name" value="Peptidase_C39"/>
</dbReference>
<evidence type="ECO:0000256" key="9">
    <source>
        <dbReference type="ARBA" id="ARBA00023136"/>
    </source>
</evidence>
<dbReference type="GO" id="GO:0034040">
    <property type="term" value="F:ATPase-coupled lipid transmembrane transporter activity"/>
    <property type="evidence" value="ECO:0007669"/>
    <property type="project" value="TreeGrafter"/>
</dbReference>
<dbReference type="InterPro" id="IPR036640">
    <property type="entry name" value="ABC1_TM_sf"/>
</dbReference>
<dbReference type="InterPro" id="IPR010132">
    <property type="entry name" value="ATPase_T1SS_HlyB"/>
</dbReference>
<dbReference type="PROSITE" id="PS50893">
    <property type="entry name" value="ABC_TRANSPORTER_2"/>
    <property type="match status" value="1"/>
</dbReference>
<feature type="transmembrane region" description="Helical" evidence="14">
    <location>
        <begin position="220"/>
        <end position="244"/>
    </location>
</feature>
<protein>
    <recommendedName>
        <fullName evidence="12">Cyclolysin secretion/processing ATP-binding protein CyaB</fullName>
    </recommendedName>
</protein>
<dbReference type="Pfam" id="PF03412">
    <property type="entry name" value="Peptidase_C39"/>
    <property type="match status" value="1"/>
</dbReference>
<evidence type="ECO:0000256" key="5">
    <source>
        <dbReference type="ARBA" id="ARBA00022735"/>
    </source>
</evidence>
<feature type="transmembrane region" description="Helical" evidence="14">
    <location>
        <begin position="292"/>
        <end position="318"/>
    </location>
</feature>
<evidence type="ECO:0000256" key="14">
    <source>
        <dbReference type="SAM" id="Phobius"/>
    </source>
</evidence>
<dbReference type="InterPro" id="IPR017871">
    <property type="entry name" value="ABC_transporter-like_CS"/>
</dbReference>
<dbReference type="Pfam" id="PF00005">
    <property type="entry name" value="ABC_tran"/>
    <property type="match status" value="1"/>
</dbReference>
<dbReference type="AlphaFoldDB" id="A0A2A2ATK7"/>
<dbReference type="SMART" id="SM00382">
    <property type="entry name" value="AAA"/>
    <property type="match status" value="1"/>
</dbReference>